<dbReference type="EMBL" id="BPFB01000006">
    <property type="protein sequence ID" value="GIU43539.1"/>
    <property type="molecule type" value="Genomic_DNA"/>
</dbReference>
<dbReference type="Pfam" id="PF12679">
    <property type="entry name" value="ABC2_membrane_2"/>
    <property type="match status" value="1"/>
</dbReference>
<keyword evidence="1" id="KW-1133">Transmembrane helix</keyword>
<accession>A0ABQ4P7N4</accession>
<protein>
    <submittedName>
        <fullName evidence="2">ABC copper transporter permease NosY</fullName>
    </submittedName>
</protein>
<reference evidence="2 3" key="1">
    <citation type="submission" date="2021-05" db="EMBL/GenBank/DDBJ databases">
        <title>Molecular characterization for Shewanella algae harboring chromosomal blaOXA-55-like strains isolated from clinical and environment sample.</title>
        <authorList>
            <person name="Ohama Y."/>
            <person name="Aoki K."/>
            <person name="Harada S."/>
            <person name="Moriya K."/>
            <person name="Ishii Y."/>
            <person name="Tateda K."/>
        </authorList>
    </citation>
    <scope>NUCLEOTIDE SEQUENCE [LARGE SCALE GENOMIC DNA]</scope>
    <source>
        <strain evidence="2 3">LMG 23746</strain>
    </source>
</reference>
<keyword evidence="1" id="KW-0812">Transmembrane</keyword>
<dbReference type="Proteomes" id="UP000761574">
    <property type="component" value="Unassembled WGS sequence"/>
</dbReference>
<feature type="transmembrane region" description="Helical" evidence="1">
    <location>
        <begin position="115"/>
        <end position="138"/>
    </location>
</feature>
<name>A0ABQ4P7N4_9GAMM</name>
<gene>
    <name evidence="2" type="primary">nosY</name>
    <name evidence="2" type="ORF">TUM4630_07080</name>
</gene>
<feature type="transmembrane region" description="Helical" evidence="1">
    <location>
        <begin position="150"/>
        <end position="173"/>
    </location>
</feature>
<organism evidence="2 3">
    <name type="scientific">Shewanella algidipiscicola</name>
    <dbReference type="NCBI Taxonomy" id="614070"/>
    <lineage>
        <taxon>Bacteria</taxon>
        <taxon>Pseudomonadati</taxon>
        <taxon>Pseudomonadota</taxon>
        <taxon>Gammaproteobacteria</taxon>
        <taxon>Alteromonadales</taxon>
        <taxon>Shewanellaceae</taxon>
        <taxon>Shewanella</taxon>
    </lineage>
</organism>
<dbReference type="PANTHER" id="PTHR43471:SF1">
    <property type="entry name" value="ABC TRANSPORTER PERMEASE PROTEIN NOSY-RELATED"/>
    <property type="match status" value="1"/>
</dbReference>
<evidence type="ECO:0000313" key="2">
    <source>
        <dbReference type="EMBL" id="GIU43539.1"/>
    </source>
</evidence>
<keyword evidence="3" id="KW-1185">Reference proteome</keyword>
<proteinExistence type="predicted"/>
<evidence type="ECO:0000313" key="3">
    <source>
        <dbReference type="Proteomes" id="UP000761574"/>
    </source>
</evidence>
<feature type="transmembrane region" description="Helical" evidence="1">
    <location>
        <begin position="185"/>
        <end position="209"/>
    </location>
</feature>
<keyword evidence="1" id="KW-0472">Membrane</keyword>
<feature type="transmembrane region" description="Helical" evidence="1">
    <location>
        <begin position="257"/>
        <end position="275"/>
    </location>
</feature>
<evidence type="ECO:0000256" key="1">
    <source>
        <dbReference type="SAM" id="Phobius"/>
    </source>
</evidence>
<feature type="transmembrane region" description="Helical" evidence="1">
    <location>
        <begin position="64"/>
        <end position="88"/>
    </location>
</feature>
<dbReference type="PANTHER" id="PTHR43471">
    <property type="entry name" value="ABC TRANSPORTER PERMEASE"/>
    <property type="match status" value="1"/>
</dbReference>
<comment type="caution">
    <text evidence="2">The sequence shown here is derived from an EMBL/GenBank/DDBJ whole genome shotgun (WGS) entry which is preliminary data.</text>
</comment>
<dbReference type="RefSeq" id="WP_119977125.1">
    <property type="nucleotide sequence ID" value="NZ_BPFB01000006.1"/>
</dbReference>
<sequence length="283" mass="30924">MMSTIGGAIWRQPMMIIAAKELKDSLRNRWVAVIFGLFFLLAFSVTFAGSAVSGTLAFPSLVSVIASLSTIAVAIIPLAAILLCYDAFVGEEESGTMLLLLSYPLTKMDIFLGKLLAHSGIMLAAIVSSFTLSATILLCFGQGYQWQQTLWVFGQFIASSGLLALTFILLSYVVSLRATEKAKAVGTLLSLWFALVLIYDLLLLALLVADLGHRVQWLVQLLMALNPTDIYRAINQLATHAPMGSLPLLSQFQGGALWLYGLMLLWVALLAWLTLRTFMRKAI</sequence>